<dbReference type="PROSITE" id="PS00518">
    <property type="entry name" value="ZF_RING_1"/>
    <property type="match status" value="1"/>
</dbReference>
<keyword evidence="8" id="KW-1185">Reference proteome</keyword>
<dbReference type="GO" id="GO:0008270">
    <property type="term" value="F:zinc ion binding"/>
    <property type="evidence" value="ECO:0007669"/>
    <property type="project" value="UniProtKB-KW"/>
</dbReference>
<evidence type="ECO:0000256" key="4">
    <source>
        <dbReference type="PROSITE-ProRule" id="PRU00175"/>
    </source>
</evidence>
<gene>
    <name evidence="7" type="ORF">GSOID_T00013974001</name>
</gene>
<evidence type="ECO:0000313" key="8">
    <source>
        <dbReference type="Proteomes" id="UP000001307"/>
    </source>
</evidence>
<proteinExistence type="predicted"/>
<feature type="non-terminal residue" evidence="7">
    <location>
        <position position="1"/>
    </location>
</feature>
<feature type="domain" description="RING-type" evidence="6">
    <location>
        <begin position="114"/>
        <end position="168"/>
    </location>
</feature>
<keyword evidence="2 4" id="KW-0863">Zinc-finger</keyword>
<dbReference type="Proteomes" id="UP000001307">
    <property type="component" value="Unassembled WGS sequence"/>
</dbReference>
<dbReference type="EMBL" id="FN653602">
    <property type="protein sequence ID" value="CBY15669.1"/>
    <property type="molecule type" value="Genomic_DNA"/>
</dbReference>
<evidence type="ECO:0000256" key="1">
    <source>
        <dbReference type="ARBA" id="ARBA00022723"/>
    </source>
</evidence>
<evidence type="ECO:0000256" key="2">
    <source>
        <dbReference type="ARBA" id="ARBA00022771"/>
    </source>
</evidence>
<dbReference type="SUPFAM" id="SSF57850">
    <property type="entry name" value="RING/U-box"/>
    <property type="match status" value="1"/>
</dbReference>
<dbReference type="InterPro" id="IPR001841">
    <property type="entry name" value="Znf_RING"/>
</dbReference>
<name>E4Y1C5_OIKDI</name>
<dbReference type="InterPro" id="IPR017907">
    <property type="entry name" value="Znf_RING_CS"/>
</dbReference>
<accession>E4Y1C5</accession>
<evidence type="ECO:0000313" key="7">
    <source>
        <dbReference type="EMBL" id="CBY15669.1"/>
    </source>
</evidence>
<evidence type="ECO:0000256" key="3">
    <source>
        <dbReference type="ARBA" id="ARBA00022833"/>
    </source>
</evidence>
<dbReference type="Gene3D" id="3.30.40.10">
    <property type="entry name" value="Zinc/RING finger domain, C3HC4 (zinc finger)"/>
    <property type="match status" value="1"/>
</dbReference>
<organism evidence="7">
    <name type="scientific">Oikopleura dioica</name>
    <name type="common">Tunicate</name>
    <dbReference type="NCBI Taxonomy" id="34765"/>
    <lineage>
        <taxon>Eukaryota</taxon>
        <taxon>Metazoa</taxon>
        <taxon>Chordata</taxon>
        <taxon>Tunicata</taxon>
        <taxon>Appendicularia</taxon>
        <taxon>Copelata</taxon>
        <taxon>Oikopleuridae</taxon>
        <taxon>Oikopleura</taxon>
    </lineage>
</organism>
<feature type="coiled-coil region" evidence="5">
    <location>
        <begin position="5"/>
        <end position="42"/>
    </location>
</feature>
<keyword evidence="5" id="KW-0175">Coiled coil</keyword>
<sequence length="183" mass="21252">DIDRLNTEKNLLSTLEKLQSNLKEKEEKISQLEEALTNCEIARLTSEEKILDYLRFEGHIHRQRTTNMKKLFKDFEMSKEVALLSDEQELAAEIVNLQQTKEEQAECLDFVRNCTICCEPYDDKERHRNFIKPLKSTCGHTFCADCVDKTILNSPFAVTKTASCPTCQLQFSRHQVFKVFIPS</sequence>
<reference evidence="7" key="1">
    <citation type="journal article" date="2010" name="Science">
        <title>Plasticity of animal genome architecture unmasked by rapid evolution of a pelagic tunicate.</title>
        <authorList>
            <person name="Denoeud F."/>
            <person name="Henriet S."/>
            <person name="Mungpakdee S."/>
            <person name="Aury J.M."/>
            <person name="Da Silva C."/>
            <person name="Brinkmann H."/>
            <person name="Mikhaleva J."/>
            <person name="Olsen L.C."/>
            <person name="Jubin C."/>
            <person name="Canestro C."/>
            <person name="Bouquet J.M."/>
            <person name="Danks G."/>
            <person name="Poulain J."/>
            <person name="Campsteijn C."/>
            <person name="Adamski M."/>
            <person name="Cross I."/>
            <person name="Yadetie F."/>
            <person name="Muffato M."/>
            <person name="Louis A."/>
            <person name="Butcher S."/>
            <person name="Tsagkogeorga G."/>
            <person name="Konrad A."/>
            <person name="Singh S."/>
            <person name="Jensen M.F."/>
            <person name="Cong E.H."/>
            <person name="Eikeseth-Otteraa H."/>
            <person name="Noel B."/>
            <person name="Anthouard V."/>
            <person name="Porcel B.M."/>
            <person name="Kachouri-Lafond R."/>
            <person name="Nishino A."/>
            <person name="Ugolini M."/>
            <person name="Chourrout P."/>
            <person name="Nishida H."/>
            <person name="Aasland R."/>
            <person name="Huzurbazar S."/>
            <person name="Westhof E."/>
            <person name="Delsuc F."/>
            <person name="Lehrach H."/>
            <person name="Reinhardt R."/>
            <person name="Weissenbach J."/>
            <person name="Roy S.W."/>
            <person name="Artiguenave F."/>
            <person name="Postlethwait J.H."/>
            <person name="Manak J.R."/>
            <person name="Thompson E.M."/>
            <person name="Jaillon O."/>
            <person name="Du Pasquier L."/>
            <person name="Boudinot P."/>
            <person name="Liberles D.A."/>
            <person name="Volff J.N."/>
            <person name="Philippe H."/>
            <person name="Lenhard B."/>
            <person name="Roest Crollius H."/>
            <person name="Wincker P."/>
            <person name="Chourrout D."/>
        </authorList>
    </citation>
    <scope>NUCLEOTIDE SEQUENCE [LARGE SCALE GENOMIC DNA]</scope>
</reference>
<dbReference type="InParanoid" id="E4Y1C5"/>
<dbReference type="AlphaFoldDB" id="E4Y1C5"/>
<dbReference type="Pfam" id="PF13445">
    <property type="entry name" value="zf-RING_UBOX"/>
    <property type="match status" value="1"/>
</dbReference>
<protein>
    <recommendedName>
        <fullName evidence="6">RING-type domain-containing protein</fullName>
    </recommendedName>
</protein>
<dbReference type="InterPro" id="IPR027370">
    <property type="entry name" value="Znf-RING_euk"/>
</dbReference>
<dbReference type="InterPro" id="IPR013083">
    <property type="entry name" value="Znf_RING/FYVE/PHD"/>
</dbReference>
<dbReference type="SMART" id="SM00184">
    <property type="entry name" value="RING"/>
    <property type="match status" value="1"/>
</dbReference>
<evidence type="ECO:0000256" key="5">
    <source>
        <dbReference type="SAM" id="Coils"/>
    </source>
</evidence>
<dbReference type="OrthoDB" id="252722at2759"/>
<dbReference type="PROSITE" id="PS50089">
    <property type="entry name" value="ZF_RING_2"/>
    <property type="match status" value="1"/>
</dbReference>
<keyword evidence="1" id="KW-0479">Metal-binding</keyword>
<keyword evidence="3" id="KW-0862">Zinc</keyword>
<evidence type="ECO:0000259" key="6">
    <source>
        <dbReference type="PROSITE" id="PS50089"/>
    </source>
</evidence>